<dbReference type="EMBL" id="FRBK01000025">
    <property type="protein sequence ID" value="SHN22677.1"/>
    <property type="molecule type" value="Genomic_DNA"/>
</dbReference>
<evidence type="ECO:0000313" key="2">
    <source>
        <dbReference type="EMBL" id="SHN22677.1"/>
    </source>
</evidence>
<reference evidence="3" key="1">
    <citation type="submission" date="2016-11" db="EMBL/GenBank/DDBJ databases">
        <authorList>
            <person name="Jaros S."/>
            <person name="Januszkiewicz K."/>
            <person name="Wedrychowicz H."/>
        </authorList>
    </citation>
    <scope>NUCLEOTIDE SEQUENCE [LARGE SCALE GENOMIC DNA]</scope>
    <source>
        <strain evidence="3">CGMCC 4.3555</strain>
    </source>
</reference>
<sequence length="197" mass="22233">MRKLRKAAVMVAVLGSVGLLGAGTASANAGPGGGHRQLQPSQQTAIRTLPGQQVIIRQQPQVIIRQQPIRQYTAPQQPRRQIVVPQQPVRQNIVRQQPVRQNIVRQQPIRQHVVRQQPIRQHVVRQQSNGRHGSSHGHKIVIRQFTSCRTFDKNVDVLGGVGIANGWFGHWHRWFDRRGVEHTRIGTTVGCNNVVRF</sequence>
<keyword evidence="1" id="KW-0732">Signal</keyword>
<proteinExistence type="predicted"/>
<comment type="caution">
    <text evidence="2">The sequence shown here is derived from an EMBL/GenBank/DDBJ whole genome shotgun (WGS) entry which is preliminary data.</text>
</comment>
<feature type="chain" id="PRO_5040936757" evidence="1">
    <location>
        <begin position="30"/>
        <end position="197"/>
    </location>
</feature>
<accession>A0A9X8QZF8</accession>
<feature type="signal peptide" evidence="1">
    <location>
        <begin position="1"/>
        <end position="29"/>
    </location>
</feature>
<name>A0A9X8QZF8_9ACTN</name>
<gene>
    <name evidence="2" type="ORF">SAMN05216268_12574</name>
</gene>
<dbReference type="RefSeq" id="WP_073448908.1">
    <property type="nucleotide sequence ID" value="NZ_FRBK01000025.1"/>
</dbReference>
<dbReference type="Proteomes" id="UP000184388">
    <property type="component" value="Unassembled WGS sequence"/>
</dbReference>
<organism evidence="2 3">
    <name type="scientific">Streptomyces yunnanensis</name>
    <dbReference type="NCBI Taxonomy" id="156453"/>
    <lineage>
        <taxon>Bacteria</taxon>
        <taxon>Bacillati</taxon>
        <taxon>Actinomycetota</taxon>
        <taxon>Actinomycetes</taxon>
        <taxon>Kitasatosporales</taxon>
        <taxon>Streptomycetaceae</taxon>
        <taxon>Streptomyces</taxon>
    </lineage>
</organism>
<evidence type="ECO:0000313" key="3">
    <source>
        <dbReference type="Proteomes" id="UP000184388"/>
    </source>
</evidence>
<dbReference type="AlphaFoldDB" id="A0A9X8QZF8"/>
<protein>
    <submittedName>
        <fullName evidence="2">Uncharacterized protein</fullName>
    </submittedName>
</protein>
<evidence type="ECO:0000256" key="1">
    <source>
        <dbReference type="SAM" id="SignalP"/>
    </source>
</evidence>